<dbReference type="InterPro" id="IPR036093">
    <property type="entry name" value="NAC_dom_sf"/>
</dbReference>
<keyword evidence="3" id="KW-0804">Transcription</keyword>
<evidence type="ECO:0000256" key="2">
    <source>
        <dbReference type="ARBA" id="ARBA00023125"/>
    </source>
</evidence>
<reference evidence="7" key="1">
    <citation type="submission" date="2023-05" db="EMBL/GenBank/DDBJ databases">
        <authorList>
            <person name="Huff M."/>
        </authorList>
    </citation>
    <scope>NUCLEOTIDE SEQUENCE</scope>
</reference>
<keyword evidence="1" id="KW-0805">Transcription regulation</keyword>
<dbReference type="PANTHER" id="PTHR31719">
    <property type="entry name" value="NAC TRANSCRIPTION FACTOR 56"/>
    <property type="match status" value="1"/>
</dbReference>
<feature type="region of interest" description="Disordered" evidence="5">
    <location>
        <begin position="221"/>
        <end position="245"/>
    </location>
</feature>
<feature type="domain" description="NAC" evidence="6">
    <location>
        <begin position="7"/>
        <end position="122"/>
    </location>
</feature>
<accession>A0AAD1YQW7</accession>
<keyword evidence="2" id="KW-0238">DNA-binding</keyword>
<evidence type="ECO:0000256" key="5">
    <source>
        <dbReference type="SAM" id="MobiDB-lite"/>
    </source>
</evidence>
<dbReference type="AlphaFoldDB" id="A0AAD1YQW7"/>
<evidence type="ECO:0000313" key="7">
    <source>
        <dbReference type="EMBL" id="CAI9754728.1"/>
    </source>
</evidence>
<keyword evidence="4" id="KW-0539">Nucleus</keyword>
<dbReference type="Proteomes" id="UP000834106">
    <property type="component" value="Chromosome 1"/>
</dbReference>
<organism evidence="7 8">
    <name type="scientific">Fraxinus pennsylvanica</name>
    <dbReference type="NCBI Taxonomy" id="56036"/>
    <lineage>
        <taxon>Eukaryota</taxon>
        <taxon>Viridiplantae</taxon>
        <taxon>Streptophyta</taxon>
        <taxon>Embryophyta</taxon>
        <taxon>Tracheophyta</taxon>
        <taxon>Spermatophyta</taxon>
        <taxon>Magnoliopsida</taxon>
        <taxon>eudicotyledons</taxon>
        <taxon>Gunneridae</taxon>
        <taxon>Pentapetalae</taxon>
        <taxon>asterids</taxon>
        <taxon>lamiids</taxon>
        <taxon>Lamiales</taxon>
        <taxon>Oleaceae</taxon>
        <taxon>Oleeae</taxon>
        <taxon>Fraxinus</taxon>
    </lineage>
</organism>
<evidence type="ECO:0000259" key="6">
    <source>
        <dbReference type="Pfam" id="PF02365"/>
    </source>
</evidence>
<gene>
    <name evidence="7" type="ORF">FPE_LOCUS2159</name>
</gene>
<dbReference type="InterPro" id="IPR003441">
    <property type="entry name" value="NAC-dom"/>
</dbReference>
<dbReference type="Gene3D" id="2.170.150.80">
    <property type="entry name" value="NAC domain"/>
    <property type="match status" value="1"/>
</dbReference>
<dbReference type="GO" id="GO:0003677">
    <property type="term" value="F:DNA binding"/>
    <property type="evidence" value="ECO:0007669"/>
    <property type="project" value="UniProtKB-KW"/>
</dbReference>
<dbReference type="GO" id="GO:0048731">
    <property type="term" value="P:system development"/>
    <property type="evidence" value="ECO:0007669"/>
    <property type="project" value="TreeGrafter"/>
</dbReference>
<dbReference type="EMBL" id="OU503036">
    <property type="protein sequence ID" value="CAI9754728.1"/>
    <property type="molecule type" value="Genomic_DNA"/>
</dbReference>
<dbReference type="GO" id="GO:0006355">
    <property type="term" value="P:regulation of DNA-templated transcription"/>
    <property type="evidence" value="ECO:0007669"/>
    <property type="project" value="InterPro"/>
</dbReference>
<evidence type="ECO:0000313" key="8">
    <source>
        <dbReference type="Proteomes" id="UP000834106"/>
    </source>
</evidence>
<evidence type="ECO:0000256" key="1">
    <source>
        <dbReference type="ARBA" id="ARBA00023015"/>
    </source>
</evidence>
<sequence>MAEVPRVGSRYQPTDSELLQCLLCKAHGKPFPAVDLIRECDLYSGVEPLELFRETDNNVLYFFTKLEKKKKNKGQAGKGIWKGVTKTEVYSVNGKCRGYKKSYVYETVENGKIGYNMDEYSLDSSSLLRAKKYTFSRPPRAGGSDSSVSILAPAFTDQQVEVVLGLPAQISQEELPKSQQTSTGEYSLQNMDCDGSNYAEFAEIFARDLKAQNPQELKDEEVLQPNPWAAQMDSSSPPTAEDNDDSAEFRVNRFSLIPHAASPTLTFFQI</sequence>
<dbReference type="Pfam" id="PF02365">
    <property type="entry name" value="NAM"/>
    <property type="match status" value="1"/>
</dbReference>
<dbReference type="PANTHER" id="PTHR31719:SF164">
    <property type="entry name" value="NAC DOMAIN-CONTAINING PROTEIN"/>
    <property type="match status" value="1"/>
</dbReference>
<evidence type="ECO:0000256" key="4">
    <source>
        <dbReference type="ARBA" id="ARBA00023242"/>
    </source>
</evidence>
<evidence type="ECO:0000256" key="3">
    <source>
        <dbReference type="ARBA" id="ARBA00023163"/>
    </source>
</evidence>
<dbReference type="SUPFAM" id="SSF101941">
    <property type="entry name" value="NAC domain"/>
    <property type="match status" value="1"/>
</dbReference>
<name>A0AAD1YQW7_9LAMI</name>
<protein>
    <recommendedName>
        <fullName evidence="6">NAC domain-containing protein</fullName>
    </recommendedName>
</protein>
<proteinExistence type="predicted"/>
<keyword evidence="8" id="KW-1185">Reference proteome</keyword>